<feature type="chain" id="PRO_5020641784" evidence="2">
    <location>
        <begin position="21"/>
        <end position="127"/>
    </location>
</feature>
<feature type="compositionally biased region" description="Pro residues" evidence="1">
    <location>
        <begin position="23"/>
        <end position="32"/>
    </location>
</feature>
<dbReference type="RefSeq" id="WP_190236292.1">
    <property type="nucleotide sequence ID" value="NZ_SSOA01000006.1"/>
</dbReference>
<dbReference type="AlphaFoldDB" id="A0A4S3ZUC2"/>
<reference evidence="3 4" key="1">
    <citation type="submission" date="2019-04" db="EMBL/GenBank/DDBJ databases">
        <title>Rhizobium terrae sp. nov., isolated from a paddy soil.</title>
        <authorList>
            <person name="Lin S.-Y."/>
            <person name="Hameed A."/>
            <person name="Huang H.-I."/>
            <person name="Young C.-C."/>
        </authorList>
    </citation>
    <scope>NUCLEOTIDE SEQUENCE [LARGE SCALE GENOMIC DNA]</scope>
    <source>
        <strain evidence="3 4">CC-HIH110</strain>
    </source>
</reference>
<evidence type="ECO:0000313" key="4">
    <source>
        <dbReference type="Proteomes" id="UP000310754"/>
    </source>
</evidence>
<proteinExistence type="predicted"/>
<feature type="region of interest" description="Disordered" evidence="1">
    <location>
        <begin position="20"/>
        <end position="92"/>
    </location>
</feature>
<evidence type="ECO:0000313" key="3">
    <source>
        <dbReference type="EMBL" id="THF49323.1"/>
    </source>
</evidence>
<accession>A0A4S3ZUC2</accession>
<feature type="signal peptide" evidence="2">
    <location>
        <begin position="1"/>
        <end position="20"/>
    </location>
</feature>
<dbReference type="EMBL" id="SSOA01000006">
    <property type="protein sequence ID" value="THF49323.1"/>
    <property type="molecule type" value="Genomic_DNA"/>
</dbReference>
<name>A0A4S3ZUC2_9HYPH</name>
<protein>
    <submittedName>
        <fullName evidence="3">Uncharacterized protein</fullName>
    </submittedName>
</protein>
<keyword evidence="4" id="KW-1185">Reference proteome</keyword>
<keyword evidence="2" id="KW-0732">Signal</keyword>
<evidence type="ECO:0000256" key="2">
    <source>
        <dbReference type="SAM" id="SignalP"/>
    </source>
</evidence>
<dbReference type="Proteomes" id="UP000310754">
    <property type="component" value="Unassembled WGS sequence"/>
</dbReference>
<evidence type="ECO:0000256" key="1">
    <source>
        <dbReference type="SAM" id="MobiDB-lite"/>
    </source>
</evidence>
<sequence length="127" mass="12989">MKRYVMSALALAALTGTAFAQQPPAPPAPAGAPPAADAVMPPPPPGGPADPQDRAAPPPPPPRGPEGAMGPRGHRPPPPPPPSKAAHFRVEDGETKIDIKCADDEPMKACADILLQVIDRLNGPAQN</sequence>
<comment type="caution">
    <text evidence="3">The sequence shown here is derived from an EMBL/GenBank/DDBJ whole genome shotgun (WGS) entry which is preliminary data.</text>
</comment>
<gene>
    <name evidence="3" type="ORF">E6C51_13180</name>
</gene>
<organism evidence="3 4">
    <name type="scientific">Allorhizobium terrae</name>
    <dbReference type="NCBI Taxonomy" id="1848972"/>
    <lineage>
        <taxon>Bacteria</taxon>
        <taxon>Pseudomonadati</taxon>
        <taxon>Pseudomonadota</taxon>
        <taxon>Alphaproteobacteria</taxon>
        <taxon>Hyphomicrobiales</taxon>
        <taxon>Rhizobiaceae</taxon>
        <taxon>Rhizobium/Agrobacterium group</taxon>
        <taxon>Allorhizobium</taxon>
    </lineage>
</organism>